<dbReference type="GO" id="GO:0006006">
    <property type="term" value="P:glucose metabolic process"/>
    <property type="evidence" value="ECO:0007669"/>
    <property type="project" value="TreeGrafter"/>
</dbReference>
<comment type="similarity">
    <text evidence="3 6">Belongs to the aldose epimerase family.</text>
</comment>
<evidence type="ECO:0000256" key="1">
    <source>
        <dbReference type="ARBA" id="ARBA00001614"/>
    </source>
</evidence>
<dbReference type="GO" id="GO:0033499">
    <property type="term" value="P:galactose catabolic process via UDP-galactose, Leloir pathway"/>
    <property type="evidence" value="ECO:0007669"/>
    <property type="project" value="TreeGrafter"/>
</dbReference>
<evidence type="ECO:0000256" key="3">
    <source>
        <dbReference type="ARBA" id="ARBA00006206"/>
    </source>
</evidence>
<organism evidence="10 11">
    <name type="scientific">Leuconostoc lactis</name>
    <dbReference type="NCBI Taxonomy" id="1246"/>
    <lineage>
        <taxon>Bacteria</taxon>
        <taxon>Bacillati</taxon>
        <taxon>Bacillota</taxon>
        <taxon>Bacilli</taxon>
        <taxon>Lactobacillales</taxon>
        <taxon>Lactobacillaceae</taxon>
        <taxon>Leuconostoc</taxon>
    </lineage>
</organism>
<dbReference type="InterPro" id="IPR018052">
    <property type="entry name" value="Ald1_epimerase_CS"/>
</dbReference>
<dbReference type="GO" id="GO:0050558">
    <property type="term" value="F:maltose epimerase activity"/>
    <property type="evidence" value="ECO:0007669"/>
    <property type="project" value="UniProtKB-EC"/>
</dbReference>
<proteinExistence type="inferred from homology"/>
<feature type="binding site" evidence="8">
    <location>
        <position position="247"/>
    </location>
    <ligand>
        <name>beta-D-galactose</name>
        <dbReference type="ChEBI" id="CHEBI:27667"/>
    </ligand>
</feature>
<dbReference type="Proteomes" id="UP000478636">
    <property type="component" value="Unassembled WGS sequence"/>
</dbReference>
<protein>
    <recommendedName>
        <fullName evidence="6">Maltose epimerase</fullName>
        <ecNumber evidence="6">5.1.3.21</ecNumber>
    </recommendedName>
</protein>
<evidence type="ECO:0000256" key="4">
    <source>
        <dbReference type="ARBA" id="ARBA00023235"/>
    </source>
</evidence>
<dbReference type="SUPFAM" id="SSF74650">
    <property type="entry name" value="Galactose mutarotase-like"/>
    <property type="match status" value="1"/>
</dbReference>
<dbReference type="InterPro" id="IPR014718">
    <property type="entry name" value="GH-type_carb-bd"/>
</dbReference>
<keyword evidence="5 6" id="KW-0119">Carbohydrate metabolism</keyword>
<dbReference type="NCBIfam" id="NF008277">
    <property type="entry name" value="PRK11055.1"/>
    <property type="match status" value="1"/>
</dbReference>
<dbReference type="PANTHER" id="PTHR10091">
    <property type="entry name" value="ALDOSE-1-EPIMERASE"/>
    <property type="match status" value="1"/>
</dbReference>
<comment type="caution">
    <text evidence="10">The sequence shown here is derived from an EMBL/GenBank/DDBJ whole genome shotgun (WGS) entry which is preliminary data.</text>
</comment>
<dbReference type="EC" id="5.1.3.21" evidence="6"/>
<evidence type="ECO:0000256" key="7">
    <source>
        <dbReference type="PIRSR" id="PIRSR005096-1"/>
    </source>
</evidence>
<dbReference type="Gene3D" id="2.70.98.10">
    <property type="match status" value="1"/>
</dbReference>
<evidence type="ECO:0000313" key="10">
    <source>
        <dbReference type="EMBL" id="MWN21509.1"/>
    </source>
</evidence>
<dbReference type="PANTHER" id="PTHR10091:SF0">
    <property type="entry name" value="GALACTOSE MUTAROTASE"/>
    <property type="match status" value="1"/>
</dbReference>
<evidence type="ECO:0000313" key="11">
    <source>
        <dbReference type="Proteomes" id="UP000478636"/>
    </source>
</evidence>
<dbReference type="AlphaFoldDB" id="A0A6L7AE45"/>
<gene>
    <name evidence="10" type="ORF">GQS40_09270</name>
</gene>
<evidence type="ECO:0000256" key="8">
    <source>
        <dbReference type="PIRSR" id="PIRSR005096-2"/>
    </source>
</evidence>
<dbReference type="RefSeq" id="WP_252968450.1">
    <property type="nucleotide sequence ID" value="NZ_DAITWI010000010.1"/>
</dbReference>
<comment type="pathway">
    <text evidence="2 6">Carbohydrate metabolism; hexose metabolism.</text>
</comment>
<comment type="function">
    <text evidence="6">Catalyzes the interconversion of alpha and beta anomers of maltose.</text>
</comment>
<keyword evidence="4 6" id="KW-0413">Isomerase</keyword>
<reference evidence="10 11" key="1">
    <citation type="submission" date="2019-12" db="EMBL/GenBank/DDBJ databases">
        <title>Complete genome sequence of Leuconostoc lactis strain AVN1 provides insights into metabolic potential.</title>
        <authorList>
            <person name="Besrour N."/>
            <person name="Najjari A."/>
            <person name="Fhoula I."/>
            <person name="Jaballah S."/>
            <person name="Klibi N."/>
            <person name="Ouzari H.I."/>
        </authorList>
    </citation>
    <scope>NUCLEOTIDE SEQUENCE [LARGE SCALE GENOMIC DNA]</scope>
    <source>
        <strain evidence="10 11">AVN1</strain>
    </source>
</reference>
<dbReference type="InterPro" id="IPR011013">
    <property type="entry name" value="Gal_mutarotase_sf_dom"/>
</dbReference>
<dbReference type="InterPro" id="IPR008183">
    <property type="entry name" value="Aldose_1/G6P_1-epimerase"/>
</dbReference>
<dbReference type="InterPro" id="IPR047215">
    <property type="entry name" value="Galactose_mutarotase-like"/>
</dbReference>
<dbReference type="Pfam" id="PF01263">
    <property type="entry name" value="Aldose_epim"/>
    <property type="match status" value="1"/>
</dbReference>
<accession>A0A6L7AE45</accession>
<dbReference type="GO" id="GO:0004034">
    <property type="term" value="F:aldose 1-epimerase activity"/>
    <property type="evidence" value="ECO:0007669"/>
    <property type="project" value="UniProtKB-EC"/>
</dbReference>
<dbReference type="PIRSF" id="PIRSF005096">
    <property type="entry name" value="GALM"/>
    <property type="match status" value="1"/>
</dbReference>
<dbReference type="InterPro" id="IPR015443">
    <property type="entry name" value="Aldose_1-epimerase"/>
</dbReference>
<evidence type="ECO:0000256" key="5">
    <source>
        <dbReference type="ARBA" id="ARBA00023277"/>
    </source>
</evidence>
<feature type="active site" description="Proton donor" evidence="7">
    <location>
        <position position="174"/>
    </location>
</feature>
<feature type="binding site" evidence="9">
    <location>
        <begin position="174"/>
        <end position="176"/>
    </location>
    <ligand>
        <name>beta-D-galactose</name>
        <dbReference type="ChEBI" id="CHEBI:27667"/>
    </ligand>
</feature>
<dbReference type="GO" id="GO:0030246">
    <property type="term" value="F:carbohydrate binding"/>
    <property type="evidence" value="ECO:0007669"/>
    <property type="project" value="InterPro"/>
</dbReference>
<evidence type="ECO:0000256" key="2">
    <source>
        <dbReference type="ARBA" id="ARBA00005028"/>
    </source>
</evidence>
<dbReference type="UniPathway" id="UPA00242"/>
<evidence type="ECO:0000256" key="9">
    <source>
        <dbReference type="PIRSR" id="PIRSR005096-3"/>
    </source>
</evidence>
<dbReference type="PROSITE" id="PS00545">
    <property type="entry name" value="ALDOSE_1_EPIMERASE"/>
    <property type="match status" value="1"/>
</dbReference>
<name>A0A6L7AE45_LEULA</name>
<feature type="active site" description="Proton acceptor" evidence="7">
    <location>
        <position position="310"/>
    </location>
</feature>
<evidence type="ECO:0000256" key="6">
    <source>
        <dbReference type="PIRNR" id="PIRNR005096"/>
    </source>
</evidence>
<dbReference type="CDD" id="cd09019">
    <property type="entry name" value="galactose_mutarotase_like"/>
    <property type="match status" value="1"/>
</dbReference>
<sequence>MEILTQPFGAQATSYTLINDHGVALSVTDFGARIVSLRVPLATGERELVLGFDSAEEYQQKDTFIGATIGRVAGRIAGAHWAHDGVDYQFEANENDNTLHSGVIGFDQRYWQAAPQVTATEARVVFTYVSEDGENGFPGQVTVNVTYALANDNVWRLTYEAVTDTPTLFNPTNHVYFNLTGDPSQSVAAHQLKIAADTFAPIGDKNLTTGEIRSVAGTSFDFRAAKPVGTTIESTDDQHQRVGHGLDHPFLLQDTQGAPQAELLSPDGLVRVAMTTTAPAVVVFTGNFGTDFTLPMRQSQLKNHGGITLETQAVPGAERFAQYGDIVLTPASPYQQVTEFKLDF</sequence>
<dbReference type="EMBL" id="WSZI01000015">
    <property type="protein sequence ID" value="MWN21509.1"/>
    <property type="molecule type" value="Genomic_DNA"/>
</dbReference>
<comment type="catalytic activity">
    <reaction evidence="1">
        <text>alpha-D-glucose = beta-D-glucose</text>
        <dbReference type="Rhea" id="RHEA:10264"/>
        <dbReference type="ChEBI" id="CHEBI:15903"/>
        <dbReference type="ChEBI" id="CHEBI:17925"/>
        <dbReference type="EC" id="5.1.3.3"/>
    </reaction>
</comment>
<dbReference type="GO" id="GO:0005737">
    <property type="term" value="C:cytoplasm"/>
    <property type="evidence" value="ECO:0007669"/>
    <property type="project" value="TreeGrafter"/>
</dbReference>
<comment type="catalytic activity">
    <reaction evidence="6">
        <text>alpha-maltose = beta-maltose</text>
        <dbReference type="Rhea" id="RHEA:21228"/>
        <dbReference type="ChEBI" id="CHEBI:18147"/>
        <dbReference type="ChEBI" id="CHEBI:18167"/>
        <dbReference type="EC" id="5.1.3.21"/>
    </reaction>
</comment>